<dbReference type="Proteomes" id="UP000001819">
    <property type="component" value="Chromosome X"/>
</dbReference>
<feature type="compositionally biased region" description="Polar residues" evidence="1">
    <location>
        <begin position="91"/>
        <end position="103"/>
    </location>
</feature>
<name>A0A6I8W5I8_DROPS</name>
<feature type="region of interest" description="Disordered" evidence="1">
    <location>
        <begin position="91"/>
        <end position="112"/>
    </location>
</feature>
<evidence type="ECO:0000256" key="1">
    <source>
        <dbReference type="SAM" id="MobiDB-lite"/>
    </source>
</evidence>
<organism evidence="2 3">
    <name type="scientific">Drosophila pseudoobscura pseudoobscura</name>
    <name type="common">Fruit fly</name>
    <dbReference type="NCBI Taxonomy" id="46245"/>
    <lineage>
        <taxon>Eukaryota</taxon>
        <taxon>Metazoa</taxon>
        <taxon>Ecdysozoa</taxon>
        <taxon>Arthropoda</taxon>
        <taxon>Hexapoda</taxon>
        <taxon>Insecta</taxon>
        <taxon>Pterygota</taxon>
        <taxon>Neoptera</taxon>
        <taxon>Endopterygota</taxon>
        <taxon>Diptera</taxon>
        <taxon>Brachycera</taxon>
        <taxon>Muscomorpha</taxon>
        <taxon>Ephydroidea</taxon>
        <taxon>Drosophilidae</taxon>
        <taxon>Drosophila</taxon>
        <taxon>Sophophora</taxon>
    </lineage>
</organism>
<dbReference type="RefSeq" id="XP_033238608.1">
    <property type="nucleotide sequence ID" value="XM_033382717.1"/>
</dbReference>
<feature type="compositionally biased region" description="Basic and acidic residues" evidence="1">
    <location>
        <begin position="164"/>
        <end position="177"/>
    </location>
</feature>
<feature type="compositionally biased region" description="Polar residues" evidence="1">
    <location>
        <begin position="195"/>
        <end position="212"/>
    </location>
</feature>
<protein>
    <submittedName>
        <fullName evidence="3">Uncharacterized protein isoform X2</fullName>
    </submittedName>
</protein>
<gene>
    <name evidence="3" type="primary">LOC6900836</name>
</gene>
<feature type="compositionally biased region" description="Basic and acidic residues" evidence="1">
    <location>
        <begin position="222"/>
        <end position="231"/>
    </location>
</feature>
<proteinExistence type="predicted"/>
<dbReference type="AlphaFoldDB" id="A0A6I8W5I8"/>
<evidence type="ECO:0000313" key="3">
    <source>
        <dbReference type="RefSeq" id="XP_033238608.1"/>
    </source>
</evidence>
<feature type="compositionally biased region" description="Polar residues" evidence="1">
    <location>
        <begin position="178"/>
        <end position="188"/>
    </location>
</feature>
<dbReference type="ExpressionAtlas" id="A0A6I8W5I8">
    <property type="expression patterns" value="baseline"/>
</dbReference>
<sequence length="479" mass="50624">MAPNKSYGASARTTGARTTGARTSGVRSSGTMTSGAGPYRSNTSPERGRTRRATPIVYPESALTRSSTSHTQTRSRIGMQLLRDLAQTLPASPSRISPTTNGNVRRVRHRSRVEQNGPSELVLNRSVPMQSRTAFGGPVPMAVGIPVREVSGKDIPRRVRIRSQGKDAGERTFKNERASISMSNTSTARKIPMRTDSSLSQQYKRSSHSPQSPIVMVSAPAKLDKPVKKGDTVNQDIEQAAGLADENKSVASAPKPGEVKPVAGNEDKDETLQPEKVDPTATAGAGAEDKTEASAMSQPCMKIFPCFRGEYPTRNRPAPYQWFEQTGFNSGGPGTSSGNAGKENILTTCEVTEKTLLRDRRHPGTLQRSNRVDRPVCSSSPGVCPKASHLLCSATSQCTDAIPLITAAISVSRSTGAKSLATETFSTSLSAKAAVSMPAASAAAAAEMLHRAAASVPAAAVISPCGMLLYVSKGRCGTI</sequence>
<reference evidence="3" key="1">
    <citation type="submission" date="2025-08" db="UniProtKB">
        <authorList>
            <consortium name="RefSeq"/>
        </authorList>
    </citation>
    <scope>IDENTIFICATION</scope>
    <source>
        <strain evidence="3">MV-25-SWS-2005</strain>
        <tissue evidence="3">Whole body</tissue>
    </source>
</reference>
<evidence type="ECO:0000313" key="2">
    <source>
        <dbReference type="Proteomes" id="UP000001819"/>
    </source>
</evidence>
<accession>A0A6I8W5I8</accession>
<feature type="region of interest" description="Disordered" evidence="1">
    <location>
        <begin position="1"/>
        <end position="54"/>
    </location>
</feature>
<feature type="region of interest" description="Disordered" evidence="1">
    <location>
        <begin position="161"/>
        <end position="294"/>
    </location>
</feature>
<feature type="compositionally biased region" description="Low complexity" evidence="1">
    <location>
        <begin position="8"/>
        <end position="31"/>
    </location>
</feature>
<keyword evidence="2" id="KW-1185">Reference proteome</keyword>